<comment type="caution">
    <text evidence="1">The sequence shown here is derived from an EMBL/GenBank/DDBJ whole genome shotgun (WGS) entry which is preliminary data.</text>
</comment>
<gene>
    <name evidence="1" type="ORF">H9Q72_009771</name>
</gene>
<sequence length="152" mass="16292">MKASFLSSSNTQQAFSYKYPILNLYIHISKVNHLYVLLSTYKPLTPSQTSSAQGLIKSSQPGKFAATFNIDGNLYLFSGNVNPPTQPFESSAATLEYNSVEDLAGSQQFTGIIGSREEVSFTFNDGTAIKGPLDIPVSPASQVSGTGVWAQG</sequence>
<organism evidence="1 2">
    <name type="scientific">Fusarium xylarioides</name>
    <dbReference type="NCBI Taxonomy" id="221167"/>
    <lineage>
        <taxon>Eukaryota</taxon>
        <taxon>Fungi</taxon>
        <taxon>Dikarya</taxon>
        <taxon>Ascomycota</taxon>
        <taxon>Pezizomycotina</taxon>
        <taxon>Sordariomycetes</taxon>
        <taxon>Hypocreomycetidae</taxon>
        <taxon>Hypocreales</taxon>
        <taxon>Nectriaceae</taxon>
        <taxon>Fusarium</taxon>
        <taxon>Fusarium fujikuroi species complex</taxon>
    </lineage>
</organism>
<dbReference type="OrthoDB" id="2984728at2759"/>
<accession>A0A9P7L377</accession>
<dbReference type="EMBL" id="JADFTT010000397">
    <property type="protein sequence ID" value="KAG5762129.1"/>
    <property type="molecule type" value="Genomic_DNA"/>
</dbReference>
<evidence type="ECO:0000313" key="1">
    <source>
        <dbReference type="EMBL" id="KAG5762129.1"/>
    </source>
</evidence>
<protein>
    <submittedName>
        <fullName evidence="1">Uncharacterized protein</fullName>
    </submittedName>
</protein>
<keyword evidence="2" id="KW-1185">Reference proteome</keyword>
<evidence type="ECO:0000313" key="2">
    <source>
        <dbReference type="Proteomes" id="UP000750502"/>
    </source>
</evidence>
<dbReference type="Proteomes" id="UP000750502">
    <property type="component" value="Unassembled WGS sequence"/>
</dbReference>
<proteinExistence type="predicted"/>
<name>A0A9P7L377_9HYPO</name>
<dbReference type="AlphaFoldDB" id="A0A9P7L377"/>
<reference evidence="1" key="1">
    <citation type="journal article" date="2020" name="bioRxiv">
        <title>Historical genomics reveals the evolutionary mechanisms behind multiple outbreaks of the host-specific coffee wilt pathogen Fusarium xylarioides.</title>
        <authorList>
            <person name="Peck D."/>
            <person name="Nowell R.W."/>
            <person name="Flood J."/>
            <person name="Ryan M.J."/>
            <person name="Barraclough T.G."/>
        </authorList>
    </citation>
    <scope>NUCLEOTIDE SEQUENCE</scope>
    <source>
        <strain evidence="1">IMI 127659i</strain>
    </source>
</reference>
<reference evidence="1" key="2">
    <citation type="submission" date="2020-10" db="EMBL/GenBank/DDBJ databases">
        <authorList>
            <person name="Peck L.D."/>
            <person name="Nowell R.W."/>
            <person name="Flood J."/>
            <person name="Ryan M.J."/>
            <person name="Barraclough T.G."/>
        </authorList>
    </citation>
    <scope>NUCLEOTIDE SEQUENCE</scope>
    <source>
        <strain evidence="1">IMI 127659i</strain>
    </source>
</reference>